<proteinExistence type="predicted"/>
<feature type="transmembrane region" description="Helical" evidence="7">
    <location>
        <begin position="436"/>
        <end position="458"/>
    </location>
</feature>
<keyword evidence="2" id="KW-0813">Transport</keyword>
<keyword evidence="3 7" id="KW-0812">Transmembrane</keyword>
<dbReference type="Pfam" id="PF07690">
    <property type="entry name" value="MFS_1"/>
    <property type="match status" value="1"/>
</dbReference>
<feature type="transmembrane region" description="Helical" evidence="7">
    <location>
        <begin position="404"/>
        <end position="424"/>
    </location>
</feature>
<dbReference type="AlphaFoldDB" id="A0A4Q4MVZ4"/>
<evidence type="ECO:0000256" key="3">
    <source>
        <dbReference type="ARBA" id="ARBA00022692"/>
    </source>
</evidence>
<keyword evidence="4 7" id="KW-1133">Transmembrane helix</keyword>
<dbReference type="PANTHER" id="PTHR43791:SF53">
    <property type="entry name" value="MAJOR FACILITATOR SUPERFAMILY (MFS) PROFILE DOMAIN-CONTAINING PROTEIN"/>
    <property type="match status" value="1"/>
</dbReference>
<feature type="transmembrane region" description="Helical" evidence="7">
    <location>
        <begin position="44"/>
        <end position="63"/>
    </location>
</feature>
<name>A0A4Q4MVZ4_ALTAL</name>
<feature type="domain" description="Major facilitator superfamily (MFS) profile" evidence="8">
    <location>
        <begin position="45"/>
        <end position="494"/>
    </location>
</feature>
<dbReference type="EMBL" id="PDXD01000108">
    <property type="protein sequence ID" value="RYN61610.1"/>
    <property type="molecule type" value="Genomic_DNA"/>
</dbReference>
<comment type="caution">
    <text evidence="9">The sequence shown here is derived from an EMBL/GenBank/DDBJ whole genome shotgun (WGS) entry which is preliminary data.</text>
</comment>
<dbReference type="Proteomes" id="UP000291422">
    <property type="component" value="Unassembled WGS sequence"/>
</dbReference>
<evidence type="ECO:0000256" key="1">
    <source>
        <dbReference type="ARBA" id="ARBA00004141"/>
    </source>
</evidence>
<evidence type="ECO:0000313" key="10">
    <source>
        <dbReference type="Proteomes" id="UP000291422"/>
    </source>
</evidence>
<evidence type="ECO:0000256" key="2">
    <source>
        <dbReference type="ARBA" id="ARBA00022448"/>
    </source>
</evidence>
<keyword evidence="5 7" id="KW-0472">Membrane</keyword>
<dbReference type="SUPFAM" id="SSF103473">
    <property type="entry name" value="MFS general substrate transporter"/>
    <property type="match status" value="1"/>
</dbReference>
<protein>
    <recommendedName>
        <fullName evidence="8">Major facilitator superfamily (MFS) profile domain-containing protein</fullName>
    </recommendedName>
</protein>
<dbReference type="VEuPathDB" id="FungiDB:CC77DRAFT_1028162"/>
<evidence type="ECO:0000256" key="4">
    <source>
        <dbReference type="ARBA" id="ARBA00022989"/>
    </source>
</evidence>
<dbReference type="PROSITE" id="PS50850">
    <property type="entry name" value="MFS"/>
    <property type="match status" value="1"/>
</dbReference>
<feature type="transmembrane region" description="Helical" evidence="7">
    <location>
        <begin position="172"/>
        <end position="192"/>
    </location>
</feature>
<dbReference type="PANTHER" id="PTHR43791">
    <property type="entry name" value="PERMEASE-RELATED"/>
    <property type="match status" value="1"/>
</dbReference>
<feature type="transmembrane region" description="Helical" evidence="7">
    <location>
        <begin position="83"/>
        <end position="105"/>
    </location>
</feature>
<accession>A0A4Q4MVZ4</accession>
<evidence type="ECO:0000256" key="5">
    <source>
        <dbReference type="ARBA" id="ARBA00023136"/>
    </source>
</evidence>
<evidence type="ECO:0000256" key="6">
    <source>
        <dbReference type="SAM" id="MobiDB-lite"/>
    </source>
</evidence>
<feature type="transmembrane region" description="Helical" evidence="7">
    <location>
        <begin position="370"/>
        <end position="392"/>
    </location>
</feature>
<comment type="subcellular location">
    <subcellularLocation>
        <location evidence="1">Membrane</location>
        <topology evidence="1">Multi-pass membrane protein</topology>
    </subcellularLocation>
</comment>
<feature type="transmembrane region" description="Helical" evidence="7">
    <location>
        <begin position="343"/>
        <end position="364"/>
    </location>
</feature>
<dbReference type="GO" id="GO:0022857">
    <property type="term" value="F:transmembrane transporter activity"/>
    <property type="evidence" value="ECO:0007669"/>
    <property type="project" value="InterPro"/>
</dbReference>
<dbReference type="GO" id="GO:0016020">
    <property type="term" value="C:membrane"/>
    <property type="evidence" value="ECO:0007669"/>
    <property type="project" value="UniProtKB-SubCell"/>
</dbReference>
<evidence type="ECO:0000313" key="9">
    <source>
        <dbReference type="EMBL" id="RYN61610.1"/>
    </source>
</evidence>
<evidence type="ECO:0000256" key="7">
    <source>
        <dbReference type="SAM" id="Phobius"/>
    </source>
</evidence>
<feature type="transmembrane region" description="Helical" evidence="7">
    <location>
        <begin position="280"/>
        <end position="304"/>
    </location>
</feature>
<feature type="transmembrane region" description="Helical" evidence="7">
    <location>
        <begin position="212"/>
        <end position="231"/>
    </location>
</feature>
<feature type="transmembrane region" description="Helical" evidence="7">
    <location>
        <begin position="112"/>
        <end position="132"/>
    </location>
</feature>
<dbReference type="Gene3D" id="1.20.1250.20">
    <property type="entry name" value="MFS general substrate transporter like domains"/>
    <property type="match status" value="2"/>
</dbReference>
<organism evidence="9 10">
    <name type="scientific">Alternaria alternata</name>
    <name type="common">Alternaria rot fungus</name>
    <name type="synonym">Torula alternata</name>
    <dbReference type="NCBI Taxonomy" id="5599"/>
    <lineage>
        <taxon>Eukaryota</taxon>
        <taxon>Fungi</taxon>
        <taxon>Dikarya</taxon>
        <taxon>Ascomycota</taxon>
        <taxon>Pezizomycotina</taxon>
        <taxon>Dothideomycetes</taxon>
        <taxon>Pleosporomycetidae</taxon>
        <taxon>Pleosporales</taxon>
        <taxon>Pleosporineae</taxon>
        <taxon>Pleosporaceae</taxon>
        <taxon>Alternaria</taxon>
        <taxon>Alternaria sect. Alternaria</taxon>
        <taxon>Alternaria alternata complex</taxon>
    </lineage>
</organism>
<gene>
    <name evidence="9" type="ORF">AA0117_g12980</name>
</gene>
<dbReference type="InterPro" id="IPR011701">
    <property type="entry name" value="MFS"/>
</dbReference>
<reference evidence="10" key="1">
    <citation type="journal article" date="2019" name="bioRxiv">
        <title>Genomics, evolutionary history and diagnostics of the Alternaria alternata species group including apple and Asian pear pathotypes.</title>
        <authorList>
            <person name="Armitage A.D."/>
            <person name="Cockerton H.M."/>
            <person name="Sreenivasaprasad S."/>
            <person name="Woodhall J.W."/>
            <person name="Lane C.R."/>
            <person name="Harrison R.J."/>
            <person name="Clarkson J.P."/>
        </authorList>
    </citation>
    <scope>NUCLEOTIDE SEQUENCE [LARGE SCALE GENOMIC DNA]</scope>
    <source>
        <strain evidence="10">FERA 1177</strain>
    </source>
</reference>
<dbReference type="FunFam" id="1.20.1250.20:FF:000018">
    <property type="entry name" value="MFS transporter permease"/>
    <property type="match status" value="1"/>
</dbReference>
<dbReference type="InterPro" id="IPR020846">
    <property type="entry name" value="MFS_dom"/>
</dbReference>
<sequence>MAQGENEQGCALVPVPGTNLESSSRSPKWTKEEETAVRRKLDRVIVPLTTFLYLLCFLDRINVGNARIQGMAGELGLNQGYRWNWVTSIFYIVYMFVEVPSNILLKKLGPEFYLPLLVCGFGLVSLCSAFVQSFQGLLAARAFLGVFEGGVMPGLAFFISCFYKREELLFRIGIYVSAASMAGAFGGLLATVLSRIPPWGASSMVIHTWRNIFLFEGLFTVLVGFLALFLMPRSPEECYFLSVRERMIASERLREDHGAEKGEDIARAHLESAFKDINNYFCALGFFFINTTVQGISLFLPTILKDLGWTATKAQLYSVPPYACACLIAIAVATVSDKTKRRGIYLAIFTLPAIAGFCIMLWSTESNARYGGIFLITVGSFPGGPGFLAWAANNAGGPAFRAVYMAWVVTLGTAGGIVATWIYTVHDAPRYPKGHKVNLCGQIGVCLLACFGIAYCKWENKQRDLGKRDHRLINPTPAKIKNLGNRHPEFRFMY</sequence>
<dbReference type="FunFam" id="1.20.1250.20:FF:000013">
    <property type="entry name" value="MFS general substrate transporter"/>
    <property type="match status" value="1"/>
</dbReference>
<dbReference type="InterPro" id="IPR036259">
    <property type="entry name" value="MFS_trans_sf"/>
</dbReference>
<evidence type="ECO:0000259" key="8">
    <source>
        <dbReference type="PROSITE" id="PS50850"/>
    </source>
</evidence>
<feature type="region of interest" description="Disordered" evidence="6">
    <location>
        <begin position="1"/>
        <end position="31"/>
    </location>
</feature>
<feature type="transmembrane region" description="Helical" evidence="7">
    <location>
        <begin position="316"/>
        <end position="336"/>
    </location>
</feature>
<feature type="transmembrane region" description="Helical" evidence="7">
    <location>
        <begin position="138"/>
        <end position="160"/>
    </location>
</feature>